<accession>A0AAW9RQ48</accession>
<name>A0AAW9RQ48_9BACT</name>
<keyword evidence="3" id="KW-0804">Transcription</keyword>
<dbReference type="PROSITE" id="PS01124">
    <property type="entry name" value="HTH_ARAC_FAMILY_2"/>
    <property type="match status" value="1"/>
</dbReference>
<evidence type="ECO:0000256" key="4">
    <source>
        <dbReference type="SAM" id="Phobius"/>
    </source>
</evidence>
<keyword evidence="4" id="KW-1133">Transmembrane helix</keyword>
<reference evidence="6 7" key="1">
    <citation type="submission" date="2024-04" db="EMBL/GenBank/DDBJ databases">
        <title>Novel genus in family Flammeovirgaceae.</title>
        <authorList>
            <person name="Nguyen T.H."/>
            <person name="Vuong T.Q."/>
            <person name="Le H."/>
            <person name="Kim S.-G."/>
        </authorList>
    </citation>
    <scope>NUCLEOTIDE SEQUENCE [LARGE SCALE GENOMIC DNA]</scope>
    <source>
        <strain evidence="6 7">JCM 23209</strain>
    </source>
</reference>
<evidence type="ECO:0000256" key="2">
    <source>
        <dbReference type="ARBA" id="ARBA00023125"/>
    </source>
</evidence>
<dbReference type="Pfam" id="PF12833">
    <property type="entry name" value="HTH_18"/>
    <property type="match status" value="1"/>
</dbReference>
<organism evidence="6 7">
    <name type="scientific">Rapidithrix thailandica</name>
    <dbReference type="NCBI Taxonomy" id="413964"/>
    <lineage>
        <taxon>Bacteria</taxon>
        <taxon>Pseudomonadati</taxon>
        <taxon>Bacteroidota</taxon>
        <taxon>Cytophagia</taxon>
        <taxon>Cytophagales</taxon>
        <taxon>Flammeovirgaceae</taxon>
        <taxon>Rapidithrix</taxon>
    </lineage>
</organism>
<keyword evidence="2" id="KW-0238">DNA-binding</keyword>
<dbReference type="SUPFAM" id="SSF46689">
    <property type="entry name" value="Homeodomain-like"/>
    <property type="match status" value="1"/>
</dbReference>
<dbReference type="GO" id="GO:0003700">
    <property type="term" value="F:DNA-binding transcription factor activity"/>
    <property type="evidence" value="ECO:0007669"/>
    <property type="project" value="InterPro"/>
</dbReference>
<keyword evidence="4" id="KW-0812">Transmembrane</keyword>
<feature type="transmembrane region" description="Helical" evidence="4">
    <location>
        <begin position="29"/>
        <end position="49"/>
    </location>
</feature>
<comment type="caution">
    <text evidence="6">The sequence shown here is derived from an EMBL/GenBank/DDBJ whole genome shotgun (WGS) entry which is preliminary data.</text>
</comment>
<feature type="transmembrane region" description="Helical" evidence="4">
    <location>
        <begin position="173"/>
        <end position="190"/>
    </location>
</feature>
<evidence type="ECO:0000313" key="6">
    <source>
        <dbReference type="EMBL" id="MEN7547032.1"/>
    </source>
</evidence>
<dbReference type="EMBL" id="JBDKWZ010000002">
    <property type="protein sequence ID" value="MEN7547032.1"/>
    <property type="molecule type" value="Genomic_DNA"/>
</dbReference>
<dbReference type="PANTHER" id="PTHR43280:SF2">
    <property type="entry name" value="HTH-TYPE TRANSCRIPTIONAL REGULATOR EXSA"/>
    <property type="match status" value="1"/>
</dbReference>
<gene>
    <name evidence="6" type="ORF">AAG747_03890</name>
</gene>
<dbReference type="Gene3D" id="1.10.10.60">
    <property type="entry name" value="Homeodomain-like"/>
    <property type="match status" value="2"/>
</dbReference>
<feature type="transmembrane region" description="Helical" evidence="4">
    <location>
        <begin position="91"/>
        <end position="109"/>
    </location>
</feature>
<feature type="transmembrane region" description="Helical" evidence="4">
    <location>
        <begin position="55"/>
        <end position="79"/>
    </location>
</feature>
<feature type="transmembrane region" description="Helical" evidence="4">
    <location>
        <begin position="129"/>
        <end position="153"/>
    </location>
</feature>
<sequence>MIYITGIIISAFLSILLLTKRNKSSADKILFIWLCVITLHLTMFGIISSQEYIQFPYFLGLEIPMPLVHSPFLYLYVTAFTTHPARITHKLLHFIPFALALLSILPFLLLSFDDKILVYRNGGESYQILTFTIFTVTLLSGVVYCFLSLRFLYMHKKSIRDNFSYTEKINLQWLFNLVIGLLCIWVIAFFTPDKYIFSFVVLYVLFIGYFGIKQVGIFTNPLPATDPSGFELEEPFDEIEVSAENSKYEKSFLTDDQLESIHSKLEQLISQEKLHLVPGLNLSMVAKQLNVHPNILSQVINRVEQKNFFDYINNLRVKEFKEKVAKAENQKYTLLSLAYECGFNSKTSFNRNFKNITGQSPSEYLKNLQIKLIE</sequence>
<evidence type="ECO:0000259" key="5">
    <source>
        <dbReference type="PROSITE" id="PS01124"/>
    </source>
</evidence>
<dbReference type="Proteomes" id="UP001403385">
    <property type="component" value="Unassembled WGS sequence"/>
</dbReference>
<evidence type="ECO:0000256" key="1">
    <source>
        <dbReference type="ARBA" id="ARBA00023015"/>
    </source>
</evidence>
<dbReference type="AlphaFoldDB" id="A0AAW9RQ48"/>
<dbReference type="InterPro" id="IPR009057">
    <property type="entry name" value="Homeodomain-like_sf"/>
</dbReference>
<dbReference type="GO" id="GO:0043565">
    <property type="term" value="F:sequence-specific DNA binding"/>
    <property type="evidence" value="ECO:0007669"/>
    <property type="project" value="InterPro"/>
</dbReference>
<dbReference type="SMART" id="SM00342">
    <property type="entry name" value="HTH_ARAC"/>
    <property type="match status" value="1"/>
</dbReference>
<dbReference type="InterPro" id="IPR018060">
    <property type="entry name" value="HTH_AraC"/>
</dbReference>
<evidence type="ECO:0000313" key="7">
    <source>
        <dbReference type="Proteomes" id="UP001403385"/>
    </source>
</evidence>
<evidence type="ECO:0000256" key="3">
    <source>
        <dbReference type="ARBA" id="ARBA00023163"/>
    </source>
</evidence>
<proteinExistence type="predicted"/>
<keyword evidence="4" id="KW-0472">Membrane</keyword>
<keyword evidence="7" id="KW-1185">Reference proteome</keyword>
<dbReference type="PANTHER" id="PTHR43280">
    <property type="entry name" value="ARAC-FAMILY TRANSCRIPTIONAL REGULATOR"/>
    <property type="match status" value="1"/>
</dbReference>
<keyword evidence="1" id="KW-0805">Transcription regulation</keyword>
<protein>
    <submittedName>
        <fullName evidence="6">Helix-turn-helix domain-containing protein</fullName>
    </submittedName>
</protein>
<feature type="domain" description="HTH araC/xylS-type" evidence="5">
    <location>
        <begin position="259"/>
        <end position="367"/>
    </location>
</feature>
<feature type="transmembrane region" description="Helical" evidence="4">
    <location>
        <begin position="196"/>
        <end position="212"/>
    </location>
</feature>